<dbReference type="GO" id="GO:0000981">
    <property type="term" value="F:DNA-binding transcription factor activity, RNA polymerase II-specific"/>
    <property type="evidence" value="ECO:0007669"/>
    <property type="project" value="InterPro"/>
</dbReference>
<reference evidence="5" key="1">
    <citation type="submission" date="2021-01" db="EMBL/GenBank/DDBJ databases">
        <authorList>
            <person name="Kaushik A."/>
        </authorList>
    </citation>
    <scope>NUCLEOTIDE SEQUENCE</scope>
    <source>
        <strain evidence="5">AG6-10EEA</strain>
    </source>
</reference>
<dbReference type="EMBL" id="CAJMXA010003587">
    <property type="protein sequence ID" value="CAE6504858.1"/>
    <property type="molecule type" value="Genomic_DNA"/>
</dbReference>
<evidence type="ECO:0000256" key="2">
    <source>
        <dbReference type="ARBA" id="ARBA00023242"/>
    </source>
</evidence>
<dbReference type="Gene3D" id="4.10.240.10">
    <property type="entry name" value="Zn(2)-C6 fungal-type DNA-binding domain"/>
    <property type="match status" value="1"/>
</dbReference>
<protein>
    <recommendedName>
        <fullName evidence="4">Zn(2)-C6 fungal-type domain-containing protein</fullName>
    </recommendedName>
</protein>
<keyword evidence="2" id="KW-0539">Nucleus</keyword>
<proteinExistence type="predicted"/>
<dbReference type="GO" id="GO:0008270">
    <property type="term" value="F:zinc ion binding"/>
    <property type="evidence" value="ECO:0007669"/>
    <property type="project" value="InterPro"/>
</dbReference>
<dbReference type="SUPFAM" id="SSF57701">
    <property type="entry name" value="Zn2/Cys6 DNA-binding domain"/>
    <property type="match status" value="1"/>
</dbReference>
<evidence type="ECO:0000259" key="4">
    <source>
        <dbReference type="PROSITE" id="PS50048"/>
    </source>
</evidence>
<dbReference type="Pfam" id="PF00172">
    <property type="entry name" value="Zn_clus"/>
    <property type="match status" value="1"/>
</dbReference>
<dbReference type="Proteomes" id="UP000663853">
    <property type="component" value="Unassembled WGS sequence"/>
</dbReference>
<dbReference type="PANTHER" id="PTHR37534:SF7">
    <property type="entry name" value="TRANSCRIPTIONAL ACTIVATOR PROTEIN UGA3"/>
    <property type="match status" value="1"/>
</dbReference>
<dbReference type="InterPro" id="IPR021858">
    <property type="entry name" value="Fun_TF"/>
</dbReference>
<dbReference type="InterPro" id="IPR036864">
    <property type="entry name" value="Zn2-C6_fun-type_DNA-bd_sf"/>
</dbReference>
<dbReference type="AlphaFoldDB" id="A0A8H3D5A6"/>
<evidence type="ECO:0000256" key="1">
    <source>
        <dbReference type="ARBA" id="ARBA00004123"/>
    </source>
</evidence>
<evidence type="ECO:0000313" key="6">
    <source>
        <dbReference type="Proteomes" id="UP000663853"/>
    </source>
</evidence>
<gene>
    <name evidence="5" type="ORF">RDB_LOCUS117961</name>
</gene>
<organism evidence="5 6">
    <name type="scientific">Rhizoctonia solani</name>
    <dbReference type="NCBI Taxonomy" id="456999"/>
    <lineage>
        <taxon>Eukaryota</taxon>
        <taxon>Fungi</taxon>
        <taxon>Dikarya</taxon>
        <taxon>Basidiomycota</taxon>
        <taxon>Agaricomycotina</taxon>
        <taxon>Agaricomycetes</taxon>
        <taxon>Cantharellales</taxon>
        <taxon>Ceratobasidiaceae</taxon>
        <taxon>Rhizoctonia</taxon>
    </lineage>
</organism>
<feature type="region of interest" description="Disordered" evidence="3">
    <location>
        <begin position="40"/>
        <end position="70"/>
    </location>
</feature>
<sequence>MSLRSITGCYTCKTKRKKCDETKPECLRCTRNEAECNYEYIPPTGKSKRQRTRQAPRATSDQEKKPGERQLSLTQISEHTNDPEAHNSLGGLFGGPFDLSSGFPVSLDLNWESLLQYSSSPSASIPPRDTLNIQVFPSQSTHMVSQQSSTPGNLTPAQASLFNALFSLGATSPHPSTSFPPHFEPNYCEPHTSGYNLNGSPRSVSRELVLNPYFRPPQRISASISHNEFEQDEGDLEDVQKILCPLGLDRNVGSNTLPFILQSYAQWISLVVFDPPKMVHQTKEMLVYQFEESLISRFRLLLIARLMRMLLRSRTLEGAVKRTLGLLRGEVYRNVAAYQAREWATGEAERERASTALDNTLELISLQLAITPLSSTLQLLKATASVFLAACPAPHPPHLSTILLEPGINLRHFAAMDVASSVVTGIPLLCRYHVPWSLDLCDKIIKKREDQGLQWLLGIPDQFTLLFGYLGGLKEDADAAGTTVDPRIIEQVEEDLKNIPIIMCESKDPALAIGRMVVQECWRQAMSIYLYMALCGAHALDPRVEKAQKGFMGLVNGVKPGRNPDGFLIIPMMVAGVATTKLSHRQTMSSRILALSECALSNTAGNDSLRMIQDIWARTESEGRSARWEDLREACRRVTGI</sequence>
<dbReference type="CDD" id="cd00067">
    <property type="entry name" value="GAL4"/>
    <property type="match status" value="1"/>
</dbReference>
<dbReference type="Pfam" id="PF11951">
    <property type="entry name" value="Fungal_trans_2"/>
    <property type="match status" value="1"/>
</dbReference>
<comment type="caution">
    <text evidence="5">The sequence shown here is derived from an EMBL/GenBank/DDBJ whole genome shotgun (WGS) entry which is preliminary data.</text>
</comment>
<name>A0A8H3D5A6_9AGAM</name>
<dbReference type="PROSITE" id="PS00463">
    <property type="entry name" value="ZN2_CY6_FUNGAL_1"/>
    <property type="match status" value="1"/>
</dbReference>
<evidence type="ECO:0000256" key="3">
    <source>
        <dbReference type="SAM" id="MobiDB-lite"/>
    </source>
</evidence>
<dbReference type="GO" id="GO:0005634">
    <property type="term" value="C:nucleus"/>
    <property type="evidence" value="ECO:0007669"/>
    <property type="project" value="UniProtKB-SubCell"/>
</dbReference>
<dbReference type="SMART" id="SM00066">
    <property type="entry name" value="GAL4"/>
    <property type="match status" value="1"/>
</dbReference>
<comment type="subcellular location">
    <subcellularLocation>
        <location evidence="1">Nucleus</location>
    </subcellularLocation>
</comment>
<dbReference type="PROSITE" id="PS50048">
    <property type="entry name" value="ZN2_CY6_FUNGAL_2"/>
    <property type="match status" value="1"/>
</dbReference>
<evidence type="ECO:0000313" key="5">
    <source>
        <dbReference type="EMBL" id="CAE6504858.1"/>
    </source>
</evidence>
<dbReference type="PANTHER" id="PTHR37534">
    <property type="entry name" value="TRANSCRIPTIONAL ACTIVATOR PROTEIN UGA3"/>
    <property type="match status" value="1"/>
</dbReference>
<accession>A0A8H3D5A6</accession>
<dbReference type="InterPro" id="IPR001138">
    <property type="entry name" value="Zn2Cys6_DnaBD"/>
</dbReference>
<dbReference type="GO" id="GO:0045944">
    <property type="term" value="P:positive regulation of transcription by RNA polymerase II"/>
    <property type="evidence" value="ECO:0007669"/>
    <property type="project" value="TreeGrafter"/>
</dbReference>
<dbReference type="GO" id="GO:0000976">
    <property type="term" value="F:transcription cis-regulatory region binding"/>
    <property type="evidence" value="ECO:0007669"/>
    <property type="project" value="TreeGrafter"/>
</dbReference>
<feature type="domain" description="Zn(2)-C6 fungal-type" evidence="4">
    <location>
        <begin position="8"/>
        <end position="38"/>
    </location>
</feature>